<evidence type="ECO:0000313" key="1">
    <source>
        <dbReference type="EMBL" id="EOY47372.1"/>
    </source>
</evidence>
<name>A0A7U9DQR6_STRLI</name>
<dbReference type="AlphaFoldDB" id="A0A7U9DQR6"/>
<accession>A0A7U9DQR6</accession>
<evidence type="ECO:0000313" key="2">
    <source>
        <dbReference type="Proteomes" id="UP000014062"/>
    </source>
</evidence>
<protein>
    <submittedName>
        <fullName evidence="1">Uncharacterized protein</fullName>
    </submittedName>
</protein>
<dbReference type="Proteomes" id="UP000014062">
    <property type="component" value="Chromosome"/>
</dbReference>
<gene>
    <name evidence="1" type="ORF">SLI_2657</name>
</gene>
<organism evidence="1 2">
    <name type="scientific">Streptomyces lividans 1326</name>
    <dbReference type="NCBI Taxonomy" id="1200984"/>
    <lineage>
        <taxon>Bacteria</taxon>
        <taxon>Bacillati</taxon>
        <taxon>Actinomycetota</taxon>
        <taxon>Actinomycetes</taxon>
        <taxon>Kitasatosporales</taxon>
        <taxon>Streptomycetaceae</taxon>
        <taxon>Streptomyces</taxon>
    </lineage>
</organism>
<sequence length="127" mass="14338">MDRRADPWRHSVAAQLCHRKHCRVVEVDGVHHVQLPDVLRDAEKLTLRLQHGKGRHPQTGLRLEVRAVDESGHLPIARQRHERGRVENEVVQDHPASLCCRANASRSLRPITALSSSSTSTPKFSAR</sequence>
<reference evidence="2" key="1">
    <citation type="journal article" date="2013" name="Genome Biol. Evol.">
        <title>The genome sequence of Streptomyces lividans 66 reveals a novel tRNA-dependent peptide biosynthetic system within a metal-related genomic island.</title>
        <authorList>
            <person name="Cruz-Morales P."/>
            <person name="Vijgenboom E."/>
            <person name="Iruegas-Bocardo F."/>
            <person name="Girard G."/>
            <person name="Yanez-Guerra L.A."/>
            <person name="Ramos-Aboites H.E."/>
            <person name="Pernodet J.L."/>
            <person name="Anne J."/>
            <person name="van Wezel G.P."/>
            <person name="Barona-Gomez F."/>
        </authorList>
    </citation>
    <scope>NUCLEOTIDE SEQUENCE [LARGE SCALE GENOMIC DNA]</scope>
    <source>
        <strain evidence="2">1326</strain>
    </source>
</reference>
<dbReference type="EMBL" id="CM001889">
    <property type="protein sequence ID" value="EOY47372.1"/>
    <property type="molecule type" value="Genomic_DNA"/>
</dbReference>
<proteinExistence type="predicted"/>